<sequence length="62" mass="6192">MESSEAVPNTPLALVGQSLVVTVTEEPVVLTEIPVGTTATDGAARAIGSAAVATVSPERRSS</sequence>
<proteinExistence type="predicted"/>
<dbReference type="Proteomes" id="UP000603227">
    <property type="component" value="Unassembled WGS sequence"/>
</dbReference>
<dbReference type="EMBL" id="BNAT01000043">
    <property type="protein sequence ID" value="GHE56176.1"/>
    <property type="molecule type" value="Genomic_DNA"/>
</dbReference>
<accession>A0A918ZKF8</accession>
<dbReference type="AlphaFoldDB" id="A0A918ZKF8"/>
<reference evidence="1" key="1">
    <citation type="journal article" date="2014" name="Int. J. Syst. Evol. Microbiol.">
        <title>Complete genome sequence of Corynebacterium casei LMG S-19264T (=DSM 44701T), isolated from a smear-ripened cheese.</title>
        <authorList>
            <consortium name="US DOE Joint Genome Institute (JGI-PGF)"/>
            <person name="Walter F."/>
            <person name="Albersmeier A."/>
            <person name="Kalinowski J."/>
            <person name="Ruckert C."/>
        </authorList>
    </citation>
    <scope>NUCLEOTIDE SEQUENCE</scope>
    <source>
        <strain evidence="1">CGMCC 4.7403</strain>
    </source>
</reference>
<name>A0A918ZKF8_9ACTN</name>
<evidence type="ECO:0000313" key="2">
    <source>
        <dbReference type="Proteomes" id="UP000603227"/>
    </source>
</evidence>
<reference evidence="1" key="2">
    <citation type="submission" date="2020-09" db="EMBL/GenBank/DDBJ databases">
        <authorList>
            <person name="Sun Q."/>
            <person name="Zhou Y."/>
        </authorList>
    </citation>
    <scope>NUCLEOTIDE SEQUENCE</scope>
    <source>
        <strain evidence="1">CGMCC 4.7403</strain>
    </source>
</reference>
<protein>
    <submittedName>
        <fullName evidence="1">Uncharacterized protein</fullName>
    </submittedName>
</protein>
<organism evidence="1 2">
    <name type="scientific">Streptomyces capitiformicae</name>
    <dbReference type="NCBI Taxonomy" id="2014920"/>
    <lineage>
        <taxon>Bacteria</taxon>
        <taxon>Bacillati</taxon>
        <taxon>Actinomycetota</taxon>
        <taxon>Actinomycetes</taxon>
        <taxon>Kitasatosporales</taxon>
        <taxon>Streptomycetaceae</taxon>
        <taxon>Streptomyces</taxon>
    </lineage>
</organism>
<evidence type="ECO:0000313" key="1">
    <source>
        <dbReference type="EMBL" id="GHE56176.1"/>
    </source>
</evidence>
<comment type="caution">
    <text evidence="1">The sequence shown here is derived from an EMBL/GenBank/DDBJ whole genome shotgun (WGS) entry which is preliminary data.</text>
</comment>
<gene>
    <name evidence="1" type="ORF">GCM10017771_78830</name>
</gene>
<keyword evidence="2" id="KW-1185">Reference proteome</keyword>